<dbReference type="InterPro" id="IPR042187">
    <property type="entry name" value="Flagellin_C_sub2"/>
</dbReference>
<evidence type="ECO:0000256" key="2">
    <source>
        <dbReference type="ARBA" id="ARBA00023143"/>
    </source>
</evidence>
<evidence type="ECO:0000256" key="3">
    <source>
        <dbReference type="RuleBase" id="RU362073"/>
    </source>
</evidence>
<dbReference type="GO" id="GO:0005576">
    <property type="term" value="C:extracellular region"/>
    <property type="evidence" value="ECO:0007669"/>
    <property type="project" value="UniProtKB-SubCell"/>
</dbReference>
<dbReference type="PANTHER" id="PTHR42792:SF2">
    <property type="entry name" value="FLAGELLIN"/>
    <property type="match status" value="1"/>
</dbReference>
<dbReference type="Gene3D" id="1.20.1330.10">
    <property type="entry name" value="f41 fragment of flagellin, N-terminal domain"/>
    <property type="match status" value="1"/>
</dbReference>
<dbReference type="InterPro" id="IPR001029">
    <property type="entry name" value="Flagellin_N"/>
</dbReference>
<reference evidence="6 7" key="1">
    <citation type="submission" date="2017-09" db="EMBL/GenBank/DDBJ databases">
        <title>Depth-based differentiation of microbial function through sediment-hosted aquifers and enrichment of novel symbionts in the deep terrestrial subsurface.</title>
        <authorList>
            <person name="Probst A.J."/>
            <person name="Ladd B."/>
            <person name="Jarett J.K."/>
            <person name="Geller-Mcgrath D.E."/>
            <person name="Sieber C.M."/>
            <person name="Emerson J.B."/>
            <person name="Anantharaman K."/>
            <person name="Thomas B.C."/>
            <person name="Malmstrom R."/>
            <person name="Stieglmeier M."/>
            <person name="Klingl A."/>
            <person name="Woyke T."/>
            <person name="Ryan C.M."/>
            <person name="Banfield J.F."/>
        </authorList>
    </citation>
    <scope>NUCLEOTIDE SEQUENCE [LARGE SCALE GENOMIC DNA]</scope>
    <source>
        <strain evidence="6">CG17_big_fil_post_rev_8_21_14_2_50_48_46</strain>
    </source>
</reference>
<accession>A0A2M7G2J9</accession>
<evidence type="ECO:0000313" key="6">
    <source>
        <dbReference type="EMBL" id="PIW16020.1"/>
    </source>
</evidence>
<feature type="domain" description="Flagellin C-terminal" evidence="5">
    <location>
        <begin position="327"/>
        <end position="412"/>
    </location>
</feature>
<dbReference type="Pfam" id="PF00669">
    <property type="entry name" value="Flagellin_N"/>
    <property type="match status" value="1"/>
</dbReference>
<dbReference type="PANTHER" id="PTHR42792">
    <property type="entry name" value="FLAGELLIN"/>
    <property type="match status" value="1"/>
</dbReference>
<keyword evidence="6" id="KW-0969">Cilium</keyword>
<organism evidence="6 7">
    <name type="scientific">bacterium (Candidatus Blackallbacteria) CG17_big_fil_post_rev_8_21_14_2_50_48_46</name>
    <dbReference type="NCBI Taxonomy" id="2014261"/>
    <lineage>
        <taxon>Bacteria</taxon>
        <taxon>Candidatus Blackallbacteria</taxon>
    </lineage>
</organism>
<dbReference type="AlphaFoldDB" id="A0A2M7G2J9"/>
<keyword evidence="6" id="KW-0966">Cell projection</keyword>
<dbReference type="SUPFAM" id="SSF64518">
    <property type="entry name" value="Phase 1 flagellin"/>
    <property type="match status" value="1"/>
</dbReference>
<evidence type="ECO:0000259" key="5">
    <source>
        <dbReference type="Pfam" id="PF00700"/>
    </source>
</evidence>
<protein>
    <recommendedName>
        <fullName evidence="3">Flagellin</fullName>
    </recommendedName>
</protein>
<dbReference type="EMBL" id="PFFQ01000041">
    <property type="protein sequence ID" value="PIW16020.1"/>
    <property type="molecule type" value="Genomic_DNA"/>
</dbReference>
<keyword evidence="2 3" id="KW-0975">Bacterial flagellum</keyword>
<comment type="subcellular location">
    <subcellularLocation>
        <location evidence="3">Secreted</location>
    </subcellularLocation>
    <subcellularLocation>
        <location evidence="3">Bacterial flagellum</location>
    </subcellularLocation>
</comment>
<evidence type="ECO:0000259" key="4">
    <source>
        <dbReference type="Pfam" id="PF00669"/>
    </source>
</evidence>
<evidence type="ECO:0000256" key="1">
    <source>
        <dbReference type="ARBA" id="ARBA00005709"/>
    </source>
</evidence>
<dbReference type="Proteomes" id="UP000231019">
    <property type="component" value="Unassembled WGS sequence"/>
</dbReference>
<comment type="function">
    <text evidence="3">Flagellin is the subunit protein which polymerizes to form the filaments of bacterial flagella.</text>
</comment>
<dbReference type="Pfam" id="PF00700">
    <property type="entry name" value="Flagellin_C"/>
    <property type="match status" value="1"/>
</dbReference>
<keyword evidence="3" id="KW-0964">Secreted</keyword>
<feature type="domain" description="Flagellin N-terminal" evidence="4">
    <location>
        <begin position="5"/>
        <end position="141"/>
    </location>
</feature>
<dbReference type="Gene3D" id="6.10.10.10">
    <property type="entry name" value="Flagellar export chaperone, C-terminal domain"/>
    <property type="match status" value="1"/>
</dbReference>
<comment type="similarity">
    <text evidence="1 3">Belongs to the bacterial flagellin family.</text>
</comment>
<dbReference type="GO" id="GO:0009288">
    <property type="term" value="C:bacterial-type flagellum"/>
    <property type="evidence" value="ECO:0007669"/>
    <property type="project" value="UniProtKB-SubCell"/>
</dbReference>
<evidence type="ECO:0000313" key="7">
    <source>
        <dbReference type="Proteomes" id="UP000231019"/>
    </source>
</evidence>
<gene>
    <name evidence="6" type="ORF">COW36_15015</name>
</gene>
<proteinExistence type="inferred from homology"/>
<keyword evidence="6" id="KW-0282">Flagellum</keyword>
<dbReference type="Gene3D" id="3.30.70.2120">
    <property type="match status" value="1"/>
</dbReference>
<dbReference type="InterPro" id="IPR001492">
    <property type="entry name" value="Flagellin"/>
</dbReference>
<dbReference type="GO" id="GO:0005198">
    <property type="term" value="F:structural molecule activity"/>
    <property type="evidence" value="ECO:0007669"/>
    <property type="project" value="UniProtKB-UniRule"/>
</dbReference>
<sequence>MAIRINSNIASLNAQRNLGLSNQQLNKTLERLSSGLRINRAADDAAGLAVSEKLRTQIKGFTQAIANSQDAVNLIATAESGIDQTSQILQRIRELSIQAAGDTLVNSDRSKIQEEINQLRVELTRIAETTEFNTRKLLDGSIAQATFAEDASASIKQNVRVGDTSVTVPVLNDFISSANVSVTGATLDTAFQIKFVSWQTNATSPVSVALEVRSSLDGVITTINLGATATNPTSINLTVSGTTIGSIAINASNISLNDIGKTALVQITARRAAVTTDQGLTFHVGANEGQFLKMGVQDLRGKALRLETINILGTNDEDSRVKAQNAIGAVDTALDYVNTVRSRLGAFQNRVEYTIQNLQVSRENLTASESRIRDADIAMETANLTRAQILVQAGTAVLTQANIAPQSALSLLGR</sequence>
<dbReference type="InterPro" id="IPR046358">
    <property type="entry name" value="Flagellin_C"/>
</dbReference>
<dbReference type="PRINTS" id="PR00207">
    <property type="entry name" value="FLAGELLIN"/>
</dbReference>
<name>A0A2M7G2J9_9BACT</name>
<comment type="caution">
    <text evidence="6">The sequence shown here is derived from an EMBL/GenBank/DDBJ whole genome shotgun (WGS) entry which is preliminary data.</text>
</comment>